<comment type="cofactor">
    <cofactor evidence="1">
        <name>Zn(2+)</name>
        <dbReference type="ChEBI" id="CHEBI:29105"/>
    </cofactor>
</comment>
<dbReference type="AlphaFoldDB" id="A0A9D1M4D3"/>
<evidence type="ECO:0000256" key="5">
    <source>
        <dbReference type="ARBA" id="ARBA00022833"/>
    </source>
</evidence>
<accession>A0A9D1M4D3</accession>
<comment type="similarity">
    <text evidence="2">Belongs to the peptidase M20A family.</text>
</comment>
<evidence type="ECO:0000256" key="3">
    <source>
        <dbReference type="ARBA" id="ARBA00022723"/>
    </source>
</evidence>
<dbReference type="Gene3D" id="3.40.630.10">
    <property type="entry name" value="Zn peptidases"/>
    <property type="match status" value="1"/>
</dbReference>
<dbReference type="Proteomes" id="UP000824107">
    <property type="component" value="Unassembled WGS sequence"/>
</dbReference>
<dbReference type="SUPFAM" id="SSF53187">
    <property type="entry name" value="Zn-dependent exopeptidases"/>
    <property type="match status" value="1"/>
</dbReference>
<dbReference type="Pfam" id="PF01546">
    <property type="entry name" value="Peptidase_M20"/>
    <property type="match status" value="1"/>
</dbReference>
<reference evidence="7" key="2">
    <citation type="journal article" date="2021" name="PeerJ">
        <title>Extensive microbial diversity within the chicken gut microbiome revealed by metagenomics and culture.</title>
        <authorList>
            <person name="Gilroy R."/>
            <person name="Ravi A."/>
            <person name="Getino M."/>
            <person name="Pursley I."/>
            <person name="Horton D.L."/>
            <person name="Alikhan N.F."/>
            <person name="Baker D."/>
            <person name="Gharbi K."/>
            <person name="Hall N."/>
            <person name="Watson M."/>
            <person name="Adriaenssens E.M."/>
            <person name="Foster-Nyarko E."/>
            <person name="Jarju S."/>
            <person name="Secka A."/>
            <person name="Antonio M."/>
            <person name="Oren A."/>
            <person name="Chaudhuri R.R."/>
            <person name="La Ragione R."/>
            <person name="Hildebrand F."/>
            <person name="Pallen M.J."/>
        </authorList>
    </citation>
    <scope>NUCLEOTIDE SEQUENCE</scope>
    <source>
        <strain evidence="7">ChiW3-316</strain>
    </source>
</reference>
<dbReference type="GO" id="GO:0016787">
    <property type="term" value="F:hydrolase activity"/>
    <property type="evidence" value="ECO:0007669"/>
    <property type="project" value="UniProtKB-KW"/>
</dbReference>
<dbReference type="InterPro" id="IPR002933">
    <property type="entry name" value="Peptidase_M20"/>
</dbReference>
<evidence type="ECO:0000256" key="1">
    <source>
        <dbReference type="ARBA" id="ARBA00001947"/>
    </source>
</evidence>
<dbReference type="SUPFAM" id="SSF55031">
    <property type="entry name" value="Bacterial exopeptidase dimerisation domain"/>
    <property type="match status" value="1"/>
</dbReference>
<dbReference type="PANTHER" id="PTHR43808:SF8">
    <property type="entry name" value="PEPTIDASE M20 DIMERISATION DOMAIN-CONTAINING PROTEIN"/>
    <property type="match status" value="1"/>
</dbReference>
<organism evidence="7 8">
    <name type="scientific">Candidatus Scatocola faecipullorum</name>
    <dbReference type="NCBI Taxonomy" id="2840917"/>
    <lineage>
        <taxon>Bacteria</taxon>
        <taxon>Pseudomonadati</taxon>
        <taxon>Pseudomonadota</taxon>
        <taxon>Alphaproteobacteria</taxon>
        <taxon>Rhodospirillales</taxon>
        <taxon>Rhodospirillaceae</taxon>
        <taxon>Rhodospirillaceae incertae sedis</taxon>
        <taxon>Candidatus Scatocola</taxon>
    </lineage>
</organism>
<evidence type="ECO:0000256" key="2">
    <source>
        <dbReference type="ARBA" id="ARBA00006247"/>
    </source>
</evidence>
<dbReference type="Gene3D" id="3.30.70.360">
    <property type="match status" value="1"/>
</dbReference>
<evidence type="ECO:0000313" key="7">
    <source>
        <dbReference type="EMBL" id="HIU53382.1"/>
    </source>
</evidence>
<keyword evidence="5" id="KW-0862">Zinc</keyword>
<dbReference type="InterPro" id="IPR036264">
    <property type="entry name" value="Bact_exopeptidase_dim_dom"/>
</dbReference>
<keyword evidence="4" id="KW-0378">Hydrolase</keyword>
<proteinExistence type="inferred from homology"/>
<evidence type="ECO:0000259" key="6">
    <source>
        <dbReference type="Pfam" id="PF07687"/>
    </source>
</evidence>
<evidence type="ECO:0000313" key="8">
    <source>
        <dbReference type="Proteomes" id="UP000824107"/>
    </source>
</evidence>
<gene>
    <name evidence="7" type="ORF">IAD20_04815</name>
</gene>
<evidence type="ECO:0000256" key="4">
    <source>
        <dbReference type="ARBA" id="ARBA00022801"/>
    </source>
</evidence>
<keyword evidence="3" id="KW-0479">Metal-binding</keyword>
<dbReference type="Pfam" id="PF07687">
    <property type="entry name" value="M20_dimer"/>
    <property type="match status" value="1"/>
</dbReference>
<dbReference type="EMBL" id="DVNC01000029">
    <property type="protein sequence ID" value="HIU53382.1"/>
    <property type="molecule type" value="Genomic_DNA"/>
</dbReference>
<comment type="caution">
    <text evidence="7">The sequence shown here is derived from an EMBL/GenBank/DDBJ whole genome shotgun (WGS) entry which is preliminary data.</text>
</comment>
<dbReference type="InterPro" id="IPR011650">
    <property type="entry name" value="Peptidase_M20_dimer"/>
</dbReference>
<dbReference type="PANTHER" id="PTHR43808">
    <property type="entry name" value="ACETYLORNITHINE DEACETYLASE"/>
    <property type="match status" value="1"/>
</dbReference>
<reference evidence="7" key="1">
    <citation type="submission" date="2020-10" db="EMBL/GenBank/DDBJ databases">
        <authorList>
            <person name="Gilroy R."/>
        </authorList>
    </citation>
    <scope>NUCLEOTIDE SEQUENCE</scope>
    <source>
        <strain evidence="7">ChiW3-316</strain>
    </source>
</reference>
<dbReference type="InterPro" id="IPR050072">
    <property type="entry name" value="Peptidase_M20A"/>
</dbReference>
<protein>
    <submittedName>
        <fullName evidence="7">M20/M25/M40 family metallo-hydrolase</fullName>
    </submittedName>
</protein>
<name>A0A9D1M4D3_9PROT</name>
<feature type="domain" description="Peptidase M20 dimerisation" evidence="6">
    <location>
        <begin position="171"/>
        <end position="270"/>
    </location>
</feature>
<dbReference type="GO" id="GO:0046872">
    <property type="term" value="F:metal ion binding"/>
    <property type="evidence" value="ECO:0007669"/>
    <property type="project" value="UniProtKB-KW"/>
</dbReference>
<sequence length="369" mass="41280">MDLINIITDLVKFRTETGNTAEIMQCFEYCKILFAQTDAKVEIFEKEGVAPVLFIRNTDSEDFDVLCLGHLDVVPAPDNMFTPEIHDGRMYGRGTLDMKSFAAVAFNSMFHVLENRLPLKFGIILSSDEEKGSKGTEAFMEAHKEMKAAIVLDNDVGGNILSIVNKCKNPVFVKIIAEGKEAHGSTPWDGIDANEKLMQTWCNIRKIYPYFSKEKKMPKDTWIDTVHFAKIEGGQVSNVISNYAEALLDFRLTENSTVEHLEENLNKCMESGVTYKIVSSSTPVVMDTDNKYIQAYKKLAEEVLGEKMFFEQIGGATDSRAFAVRGSTVIMNSGTGEGMHANGEYVEIDSVKKLAQIQTKFLDKLALEK</sequence>